<name>A0A484M686_9ASTE</name>
<keyword evidence="2" id="KW-1185">Reference proteome</keyword>
<accession>A0A484M686</accession>
<dbReference type="EMBL" id="OOIL02002698">
    <property type="protein sequence ID" value="VFQ84095.1"/>
    <property type="molecule type" value="Genomic_DNA"/>
</dbReference>
<dbReference type="AlphaFoldDB" id="A0A484M686"/>
<evidence type="ECO:0000313" key="2">
    <source>
        <dbReference type="Proteomes" id="UP000595140"/>
    </source>
</evidence>
<gene>
    <name evidence="1" type="ORF">CCAM_LOCUS25871</name>
</gene>
<organism evidence="1 2">
    <name type="scientific">Cuscuta campestris</name>
    <dbReference type="NCBI Taxonomy" id="132261"/>
    <lineage>
        <taxon>Eukaryota</taxon>
        <taxon>Viridiplantae</taxon>
        <taxon>Streptophyta</taxon>
        <taxon>Embryophyta</taxon>
        <taxon>Tracheophyta</taxon>
        <taxon>Spermatophyta</taxon>
        <taxon>Magnoliopsida</taxon>
        <taxon>eudicotyledons</taxon>
        <taxon>Gunneridae</taxon>
        <taxon>Pentapetalae</taxon>
        <taxon>asterids</taxon>
        <taxon>lamiids</taxon>
        <taxon>Solanales</taxon>
        <taxon>Convolvulaceae</taxon>
        <taxon>Cuscuteae</taxon>
        <taxon>Cuscuta</taxon>
        <taxon>Cuscuta subgen. Grammica</taxon>
        <taxon>Cuscuta sect. Cleistogrammica</taxon>
    </lineage>
</organism>
<proteinExistence type="predicted"/>
<protein>
    <submittedName>
        <fullName evidence="1">Uncharacterized protein</fullName>
    </submittedName>
</protein>
<sequence length="70" mass="8165">MRKLSSMAMFIKFMTDSIKKAEKRTLLVLDVGEEHMGYSIIYPHQSRFKLPITPTGAFRRGRTRPTCKLF</sequence>
<reference evidence="1 2" key="1">
    <citation type="submission" date="2018-04" db="EMBL/GenBank/DDBJ databases">
        <authorList>
            <person name="Vogel A."/>
        </authorList>
    </citation>
    <scope>NUCLEOTIDE SEQUENCE [LARGE SCALE GENOMIC DNA]</scope>
</reference>
<evidence type="ECO:0000313" key="1">
    <source>
        <dbReference type="EMBL" id="VFQ84095.1"/>
    </source>
</evidence>
<dbReference type="Proteomes" id="UP000595140">
    <property type="component" value="Unassembled WGS sequence"/>
</dbReference>